<evidence type="ECO:0000313" key="3">
    <source>
        <dbReference type="Proteomes" id="UP001595613"/>
    </source>
</evidence>
<dbReference type="Proteomes" id="UP001595613">
    <property type="component" value="Unassembled WGS sequence"/>
</dbReference>
<protein>
    <submittedName>
        <fullName evidence="2">Type II toxin-antitoxin system VapC family toxin</fullName>
    </submittedName>
</protein>
<evidence type="ECO:0000259" key="1">
    <source>
        <dbReference type="Pfam" id="PF01850"/>
    </source>
</evidence>
<dbReference type="CDD" id="cd09872">
    <property type="entry name" value="PIN_Sll0205-like"/>
    <property type="match status" value="1"/>
</dbReference>
<dbReference type="Gene3D" id="3.40.50.1010">
    <property type="entry name" value="5'-nuclease"/>
    <property type="match status" value="1"/>
</dbReference>
<feature type="domain" description="PIN" evidence="1">
    <location>
        <begin position="1"/>
        <end position="118"/>
    </location>
</feature>
<dbReference type="PANTHER" id="PTHR36173">
    <property type="entry name" value="RIBONUCLEASE VAPC16-RELATED"/>
    <property type="match status" value="1"/>
</dbReference>
<accession>A0ABV7WYL5</accession>
<reference evidence="3" key="1">
    <citation type="journal article" date="2019" name="Int. J. Syst. Evol. Microbiol.">
        <title>The Global Catalogue of Microorganisms (GCM) 10K type strain sequencing project: providing services to taxonomists for standard genome sequencing and annotation.</title>
        <authorList>
            <consortium name="The Broad Institute Genomics Platform"/>
            <consortium name="The Broad Institute Genome Sequencing Center for Infectious Disease"/>
            <person name="Wu L."/>
            <person name="Ma J."/>
        </authorList>
    </citation>
    <scope>NUCLEOTIDE SEQUENCE [LARGE SCALE GENOMIC DNA]</scope>
    <source>
        <strain evidence="3">KCTC 42281</strain>
    </source>
</reference>
<dbReference type="InterPro" id="IPR002716">
    <property type="entry name" value="PIN_dom"/>
</dbReference>
<dbReference type="EMBL" id="JBHRYD010000001">
    <property type="protein sequence ID" value="MFC3704117.1"/>
    <property type="molecule type" value="Genomic_DNA"/>
</dbReference>
<keyword evidence="3" id="KW-1185">Reference proteome</keyword>
<sequence>MLLDTHIWAWSLVSPKSLSQNAMEAIGSAGSVCVSTISLFEIGQKVRLGKWDAMAPYVDRLIGLADEQRVSLIPVSSAISLTAATLDWSHRDPFDRLICATALVEALVLISADDAFDNPVIASQLPGRIR</sequence>
<dbReference type="InterPro" id="IPR029060">
    <property type="entry name" value="PIN-like_dom_sf"/>
</dbReference>
<dbReference type="RefSeq" id="WP_380095921.1">
    <property type="nucleotide sequence ID" value="NZ_JBHRYD010000001.1"/>
</dbReference>
<dbReference type="InterPro" id="IPR041705">
    <property type="entry name" value="PIN_Sll0205"/>
</dbReference>
<evidence type="ECO:0000313" key="2">
    <source>
        <dbReference type="EMBL" id="MFC3704117.1"/>
    </source>
</evidence>
<dbReference type="Pfam" id="PF01850">
    <property type="entry name" value="PIN"/>
    <property type="match status" value="1"/>
</dbReference>
<comment type="caution">
    <text evidence="2">The sequence shown here is derived from an EMBL/GenBank/DDBJ whole genome shotgun (WGS) entry which is preliminary data.</text>
</comment>
<gene>
    <name evidence="2" type="ORF">ACFOOL_05040</name>
</gene>
<dbReference type="InterPro" id="IPR052919">
    <property type="entry name" value="TA_system_RNase"/>
</dbReference>
<organism evidence="2 3">
    <name type="scientific">Devosia honganensis</name>
    <dbReference type="NCBI Taxonomy" id="1610527"/>
    <lineage>
        <taxon>Bacteria</taxon>
        <taxon>Pseudomonadati</taxon>
        <taxon>Pseudomonadota</taxon>
        <taxon>Alphaproteobacteria</taxon>
        <taxon>Hyphomicrobiales</taxon>
        <taxon>Devosiaceae</taxon>
        <taxon>Devosia</taxon>
    </lineage>
</organism>
<dbReference type="SUPFAM" id="SSF88723">
    <property type="entry name" value="PIN domain-like"/>
    <property type="match status" value="1"/>
</dbReference>
<name>A0ABV7WYL5_9HYPH</name>
<proteinExistence type="predicted"/>